<dbReference type="SUPFAM" id="SSF53041">
    <property type="entry name" value="Resolvase-like"/>
    <property type="match status" value="1"/>
</dbReference>
<feature type="compositionally biased region" description="Basic residues" evidence="6">
    <location>
        <begin position="132"/>
        <end position="142"/>
    </location>
</feature>
<dbReference type="SMART" id="SM00857">
    <property type="entry name" value="Resolvase"/>
    <property type="match status" value="1"/>
</dbReference>
<sequence>MIFAYARVSTKDQNLSLQEDALKQYGYDEIYKERKSGMDTERPQLTSLVEKLRKGDILLVWKLDRLGRSTRHVLEIAEQLEEKGVELVSLQDKIDTTTAMGKAMFRMMTVLNEMERDIISERTKAGLESARSRGRVGGRPKKNSKDVHKALKLYDSKEYTICEIVEMTNVSKATLYRKIKERESSQ</sequence>
<feature type="region of interest" description="Disordered" evidence="6">
    <location>
        <begin position="124"/>
        <end position="144"/>
    </location>
</feature>
<evidence type="ECO:0000256" key="4">
    <source>
        <dbReference type="ARBA" id="ARBA00023172"/>
    </source>
</evidence>
<reference evidence="8 9" key="1">
    <citation type="submission" date="2023-12" db="EMBL/GenBank/DDBJ databases">
        <title>Jeotgalibacillus haloalkaliphilus sp. nov., a novel salt-tolerant bacteria, isolated from the estuary of the Fenhe River into the Yellow River.</title>
        <authorList>
            <person name="Li Y."/>
        </authorList>
    </citation>
    <scope>NUCLEOTIDE SEQUENCE [LARGE SCALE GENOMIC DNA]</scope>
    <source>
        <strain evidence="8 9">HH7-29</strain>
    </source>
</reference>
<comment type="similarity">
    <text evidence="1">Belongs to the site-specific recombinase resolvase family.</text>
</comment>
<dbReference type="InterPro" id="IPR036162">
    <property type="entry name" value="Resolvase-like_N_sf"/>
</dbReference>
<dbReference type="Gene3D" id="3.40.50.1390">
    <property type="entry name" value="Resolvase, N-terminal catalytic domain"/>
    <property type="match status" value="1"/>
</dbReference>
<evidence type="ECO:0000259" key="7">
    <source>
        <dbReference type="PROSITE" id="PS51736"/>
    </source>
</evidence>
<evidence type="ECO:0000256" key="3">
    <source>
        <dbReference type="ARBA" id="ARBA00023125"/>
    </source>
</evidence>
<keyword evidence="2" id="KW-0229">DNA integration</keyword>
<dbReference type="PANTHER" id="PTHR30461:SF2">
    <property type="entry name" value="SERINE RECOMBINASE PINE-RELATED"/>
    <property type="match status" value="1"/>
</dbReference>
<evidence type="ECO:0000313" key="8">
    <source>
        <dbReference type="EMBL" id="MDZ5712784.1"/>
    </source>
</evidence>
<dbReference type="PROSITE" id="PS00398">
    <property type="entry name" value="RECOMBINASES_2"/>
    <property type="match status" value="1"/>
</dbReference>
<evidence type="ECO:0000256" key="2">
    <source>
        <dbReference type="ARBA" id="ARBA00022908"/>
    </source>
</evidence>
<gene>
    <name evidence="8" type="ORF">UFB30_11155</name>
</gene>
<keyword evidence="3" id="KW-0238">DNA-binding</keyword>
<dbReference type="Proteomes" id="UP001292084">
    <property type="component" value="Unassembled WGS sequence"/>
</dbReference>
<protein>
    <submittedName>
        <fullName evidence="8">Recombinase family protein</fullName>
    </submittedName>
</protein>
<dbReference type="InterPro" id="IPR050639">
    <property type="entry name" value="SSR_resolvase"/>
</dbReference>
<evidence type="ECO:0000313" key="9">
    <source>
        <dbReference type="Proteomes" id="UP001292084"/>
    </source>
</evidence>
<proteinExistence type="inferred from homology"/>
<comment type="caution">
    <text evidence="8">The sequence shown here is derived from an EMBL/GenBank/DDBJ whole genome shotgun (WGS) entry which is preliminary data.</text>
</comment>
<dbReference type="EMBL" id="JAXQNN010000003">
    <property type="protein sequence ID" value="MDZ5712784.1"/>
    <property type="molecule type" value="Genomic_DNA"/>
</dbReference>
<evidence type="ECO:0000256" key="1">
    <source>
        <dbReference type="ARBA" id="ARBA00009913"/>
    </source>
</evidence>
<keyword evidence="9" id="KW-1185">Reference proteome</keyword>
<dbReference type="PROSITE" id="PS51736">
    <property type="entry name" value="RECOMBINASES_3"/>
    <property type="match status" value="1"/>
</dbReference>
<dbReference type="Pfam" id="PF02796">
    <property type="entry name" value="HTH_7"/>
    <property type="match status" value="1"/>
</dbReference>
<organism evidence="8 9">
    <name type="scientific">Jeotgalibacillus haloalkalitolerans</name>
    <dbReference type="NCBI Taxonomy" id="3104292"/>
    <lineage>
        <taxon>Bacteria</taxon>
        <taxon>Bacillati</taxon>
        <taxon>Bacillota</taxon>
        <taxon>Bacilli</taxon>
        <taxon>Bacillales</taxon>
        <taxon>Caryophanaceae</taxon>
        <taxon>Jeotgalibacillus</taxon>
    </lineage>
</organism>
<accession>A0ABU5KNQ5</accession>
<keyword evidence="4" id="KW-0233">DNA recombination</keyword>
<dbReference type="PROSITE" id="PS00397">
    <property type="entry name" value="RECOMBINASES_1"/>
    <property type="match status" value="1"/>
</dbReference>
<name>A0ABU5KNQ5_9BACL</name>
<dbReference type="InterPro" id="IPR006119">
    <property type="entry name" value="Resolv_N"/>
</dbReference>
<evidence type="ECO:0000256" key="6">
    <source>
        <dbReference type="SAM" id="MobiDB-lite"/>
    </source>
</evidence>
<feature type="domain" description="Resolvase/invertase-type recombinase catalytic" evidence="7">
    <location>
        <begin position="1"/>
        <end position="134"/>
    </location>
</feature>
<dbReference type="RefSeq" id="WP_322421764.1">
    <property type="nucleotide sequence ID" value="NZ_JAXQNN010000003.1"/>
</dbReference>
<dbReference type="Pfam" id="PF00239">
    <property type="entry name" value="Resolvase"/>
    <property type="match status" value="1"/>
</dbReference>
<dbReference type="PANTHER" id="PTHR30461">
    <property type="entry name" value="DNA-INVERTASE FROM LAMBDOID PROPHAGE"/>
    <property type="match status" value="1"/>
</dbReference>
<dbReference type="InterPro" id="IPR006118">
    <property type="entry name" value="Recombinase_CS"/>
</dbReference>
<feature type="active site" description="O-(5'-phospho-DNA)-serine intermediate" evidence="5">
    <location>
        <position position="9"/>
    </location>
</feature>
<evidence type="ECO:0000256" key="5">
    <source>
        <dbReference type="PROSITE-ProRule" id="PRU10137"/>
    </source>
</evidence>
<dbReference type="Gene3D" id="1.10.10.60">
    <property type="entry name" value="Homeodomain-like"/>
    <property type="match status" value="1"/>
</dbReference>
<dbReference type="InterPro" id="IPR006120">
    <property type="entry name" value="Resolvase_HTH_dom"/>
</dbReference>
<dbReference type="CDD" id="cd03768">
    <property type="entry name" value="SR_ResInv"/>
    <property type="match status" value="1"/>
</dbReference>